<keyword evidence="2" id="KW-0808">Transferase</keyword>
<dbReference type="InterPro" id="IPR029026">
    <property type="entry name" value="tRNA_m1G_MTases_N"/>
</dbReference>
<organism evidence="4">
    <name type="scientific">Cyberlindnera fabianii</name>
    <name type="common">Yeast</name>
    <name type="synonym">Hansenula fabianii</name>
    <dbReference type="NCBI Taxonomy" id="36022"/>
    <lineage>
        <taxon>Eukaryota</taxon>
        <taxon>Fungi</taxon>
        <taxon>Dikarya</taxon>
        <taxon>Ascomycota</taxon>
        <taxon>Saccharomycotina</taxon>
        <taxon>Saccharomycetes</taxon>
        <taxon>Phaffomycetales</taxon>
        <taxon>Phaffomycetaceae</taxon>
        <taxon>Cyberlindnera</taxon>
    </lineage>
</organism>
<dbReference type="GO" id="GO:0003723">
    <property type="term" value="F:RNA binding"/>
    <property type="evidence" value="ECO:0007669"/>
    <property type="project" value="InterPro"/>
</dbReference>
<dbReference type="OrthoDB" id="241340at2759"/>
<dbReference type="VEuPathDB" id="FungiDB:BON22_1841"/>
<sequence length="1362" mass="153885">MLIRMSSSGSSLIVGCLSHTQQRELADSFSKDLSKPENIGGLSSVLDSLSDNDEVLETVSNRLTDSFTSALTTQTELSSLEDRIKLLIKLPRATSHTLDWVYNTIVSEIHLRKAHILTPTASTLFDETFTSSENPGSNSDISLQFLLSFLEKLFSSESIIVSESLDKLILLLLSCTDDKIISAATKVLRWRDVSAEALHAFIWKMIFLLSRSEETAHVTAGFILWLRFLIGTSKKNITCKEFTSAAQDEEYWTFIQNGLTSSTHEHRKYCLSILKLTLQQLTVDVDNSLITFTMSQKSTQIEEWKRFATLYEIIGVDTALNQAIAAHNDLVQLLSPSSFIKPSWGMALLCTGFKGNMEAVRKYSLELLFSVPKENLSNFAHPFLTDIFLKYALEGSHFQVKKQGDDYSCVYGERLELFVSSLIKSLAKNESKFESTVTSLIDLLVEITPWYAPSRIYLTSGLLKGLKGKQILTKKHVLQVYRLFESTAEDDVFATTLQTLHIRLLRHIKQDVPLLVEALTRFVQFNGYEIFQNNVETFLDYISAYHDGSEISYQGREPEFQVVCYALFDKYTTSNEFLTELAFSGLDVDAKISMDYSSLLAILLKGEYESYEKCKYLTELSVFKNSWRAVNLQTLYESVIQMMDLDKLEFFSSCFSKVSDVSDIAFFQFEELTLLHNTINAHIISSNFKIKDSYCGAFLTVLHSFLRMTPLTQSQLTEVLTTLQLELKNGNYHGFTHSSLIIQYLLRNYEDIDLITIVEILESIWDHITGDRLILSQREMHMIVIETIFDERLLRDTINNEYNGKTLLKIGLEVVELAQTRRCLLPCLSRKLLQYQRAYGVEFEQTTWLVDVLIAIITLIQEDSNMFTIKNVIAEKFDTELSFDGEIYQKVYGSSEVSAKVNAIAILTGCSVDFSEEYFRAVMSSKYTFVAPKKKNDGVEELQRVFAFASLLLICKKISSEMLSGVALQFRKLLEKESSPWVRAYMEWIVSIDLIRNRESRPGVFALFKDQGKPVLVTSAERISYLVAQKLEGDEALEFFDSFTKHLIPNCASNKPLVRHFSNSLILSLYPLLQSKKIDLPVDGILKMLYDEAEKSAVTGKYRTGDAVLWDVEEDFNLVAIFGGVLSRISPRQFEVITEKEFRDCIGDEMMPISIGSTKLASWAGATSDTVGEANTNDADTESSPLQTKSGAWESVLDIDENVRNVKRTELIVVSSLVDKPPNLGGICRLCDVLGAGLMTVDDLRVKKHPQFKNVAVTADYWMPMEEVNIANIADFMRSKKKEGYTLIGLEQTDKSIVLGKDTTFPSKSLFLLGKEAEGIPGELLSELDYCVEIRQLGVIRSMNIQTATAVLVHAYSSQAEV</sequence>
<dbReference type="PANTHER" id="PTHR12029">
    <property type="entry name" value="RNA METHYLTRANSFERASE"/>
    <property type="match status" value="1"/>
</dbReference>
<gene>
    <name evidence="4" type="ORF">CYFA0S_13e02146g</name>
</gene>
<keyword evidence="1" id="KW-0489">Methyltransferase</keyword>
<dbReference type="Pfam" id="PF00588">
    <property type="entry name" value="SpoU_methylase"/>
    <property type="match status" value="1"/>
</dbReference>
<dbReference type="PhylomeDB" id="A0A061BAU8"/>
<evidence type="ECO:0000256" key="2">
    <source>
        <dbReference type="ARBA" id="ARBA00022679"/>
    </source>
</evidence>
<dbReference type="InterPro" id="IPR045330">
    <property type="entry name" value="TRM3/TARBP1"/>
</dbReference>
<accession>A0A061BAU8</accession>
<evidence type="ECO:0000259" key="3">
    <source>
        <dbReference type="Pfam" id="PF00588"/>
    </source>
</evidence>
<dbReference type="GO" id="GO:0016423">
    <property type="term" value="F:tRNA (guanine) methyltransferase activity"/>
    <property type="evidence" value="ECO:0007669"/>
    <property type="project" value="InterPro"/>
</dbReference>
<dbReference type="SUPFAM" id="SSF75217">
    <property type="entry name" value="alpha/beta knot"/>
    <property type="match status" value="1"/>
</dbReference>
<dbReference type="InterPro" id="IPR044748">
    <property type="entry name" value="Trm3/TARBP1_C"/>
</dbReference>
<dbReference type="PROSITE" id="PS51257">
    <property type="entry name" value="PROKAR_LIPOPROTEIN"/>
    <property type="match status" value="1"/>
</dbReference>
<evidence type="ECO:0000313" key="4">
    <source>
        <dbReference type="EMBL" id="CDR44040.1"/>
    </source>
</evidence>
<dbReference type="InterPro" id="IPR029028">
    <property type="entry name" value="Alpha/beta_knot_MTases"/>
</dbReference>
<dbReference type="FunFam" id="3.40.1280.10:FF:000022">
    <property type="entry name" value="Trm3p"/>
    <property type="match status" value="1"/>
</dbReference>
<dbReference type="InterPro" id="IPR001537">
    <property type="entry name" value="SpoU_MeTrfase"/>
</dbReference>
<name>A0A061BAU8_CYBFA</name>
<protein>
    <submittedName>
        <fullName evidence="4">CYFA0S13e02146g1_1</fullName>
    </submittedName>
</protein>
<dbReference type="GO" id="GO:0030488">
    <property type="term" value="P:tRNA methylation"/>
    <property type="evidence" value="ECO:0007669"/>
    <property type="project" value="InterPro"/>
</dbReference>
<proteinExistence type="predicted"/>
<dbReference type="Gene3D" id="3.40.1280.10">
    <property type="match status" value="1"/>
</dbReference>
<dbReference type="PANTHER" id="PTHR12029:SF11">
    <property type="entry name" value="METHYLTRANSFERASE TARBP1-RELATED"/>
    <property type="match status" value="1"/>
</dbReference>
<feature type="domain" description="tRNA/rRNA methyltransferase SpoU type" evidence="3">
    <location>
        <begin position="1211"/>
        <end position="1353"/>
    </location>
</feature>
<dbReference type="EMBL" id="LK052898">
    <property type="protein sequence ID" value="CDR44040.1"/>
    <property type="molecule type" value="Genomic_DNA"/>
</dbReference>
<dbReference type="CDD" id="cd18091">
    <property type="entry name" value="SpoU-like_TRM3-like"/>
    <property type="match status" value="1"/>
</dbReference>
<evidence type="ECO:0000256" key="1">
    <source>
        <dbReference type="ARBA" id="ARBA00022603"/>
    </source>
</evidence>
<reference evidence="4" key="1">
    <citation type="journal article" date="2014" name="Genome Announc.">
        <title>Genome sequence of the yeast Cyberlindnera fabianii (Hansenula fabianii).</title>
        <authorList>
            <person name="Freel K.C."/>
            <person name="Sarilar V."/>
            <person name="Neuveglise C."/>
            <person name="Devillers H."/>
            <person name="Friedrich A."/>
            <person name="Schacherer J."/>
        </authorList>
    </citation>
    <scope>NUCLEOTIDE SEQUENCE</scope>
    <source>
        <strain evidence="4">YJS4271</strain>
    </source>
</reference>